<accession>A0A5S4ZVN5</accession>
<dbReference type="AlphaFoldDB" id="A0A5S4ZVN5"/>
<reference evidence="1 2" key="1">
    <citation type="submission" date="2019-07" db="EMBL/GenBank/DDBJ databases">
        <title>Genomic Encyclopedia of Type Strains, Phase I: the one thousand microbial genomes (KMG-I) project.</title>
        <authorList>
            <person name="Kyrpides N."/>
        </authorList>
    </citation>
    <scope>NUCLEOTIDE SEQUENCE [LARGE SCALE GENOMIC DNA]</scope>
    <source>
        <strain evidence="1 2">DSM 6562</strain>
    </source>
</reference>
<comment type="caution">
    <text evidence="1">The sequence shown here is derived from an EMBL/GenBank/DDBJ whole genome shotgun (WGS) entry which is preliminary data.</text>
</comment>
<sequence>MQLAPSERALLAYFPNSDAAELAAKELRESGYNNVQVDRVSRFGATNDKEINNALMGRAETITGLTLYSAGTDSFVDNDTRVLLGADPSVSGYGNHDYGVAGGSVFMVTVVTTGDYAGQAEEIIKSNGGKI</sequence>
<dbReference type="RefSeq" id="WP_166511138.1">
    <property type="nucleotide sequence ID" value="NZ_VNHM01000005.1"/>
</dbReference>
<evidence type="ECO:0000313" key="2">
    <source>
        <dbReference type="Proteomes" id="UP000323166"/>
    </source>
</evidence>
<proteinExistence type="predicted"/>
<evidence type="ECO:0000313" key="1">
    <source>
        <dbReference type="EMBL" id="TYO96148.1"/>
    </source>
</evidence>
<keyword evidence="2" id="KW-1185">Reference proteome</keyword>
<organism evidence="1 2">
    <name type="scientific">Desulfallas thermosapovorans DSM 6562</name>
    <dbReference type="NCBI Taxonomy" id="1121431"/>
    <lineage>
        <taxon>Bacteria</taxon>
        <taxon>Bacillati</taxon>
        <taxon>Bacillota</taxon>
        <taxon>Clostridia</taxon>
        <taxon>Eubacteriales</taxon>
        <taxon>Desulfallaceae</taxon>
        <taxon>Desulfallas</taxon>
    </lineage>
</organism>
<dbReference type="EMBL" id="VNHM01000005">
    <property type="protein sequence ID" value="TYO96148.1"/>
    <property type="molecule type" value="Genomic_DNA"/>
</dbReference>
<gene>
    <name evidence="1" type="ORF">LX24_01096</name>
</gene>
<protein>
    <submittedName>
        <fullName evidence="1">Uncharacterized protein</fullName>
    </submittedName>
</protein>
<name>A0A5S4ZVN5_9FIRM</name>
<dbReference type="Proteomes" id="UP000323166">
    <property type="component" value="Unassembled WGS sequence"/>
</dbReference>